<gene>
    <name evidence="15" type="ORF">AMJ83_04555</name>
</gene>
<keyword evidence="10 13" id="KW-1133">Transmembrane helix</keyword>
<evidence type="ECO:0000256" key="6">
    <source>
        <dbReference type="ARBA" id="ARBA00022692"/>
    </source>
</evidence>
<dbReference type="InterPro" id="IPR044537">
    <property type="entry name" value="Rip2-like"/>
</dbReference>
<keyword evidence="11" id="KW-0482">Metalloprotease</keyword>
<feature type="transmembrane region" description="Helical" evidence="13">
    <location>
        <begin position="86"/>
        <end position="106"/>
    </location>
</feature>
<name>A0A0S8FW56_UNCW3</name>
<feature type="domain" description="Peptidase M50" evidence="14">
    <location>
        <begin position="124"/>
        <end position="177"/>
    </location>
</feature>
<keyword evidence="8" id="KW-0378">Hydrolase</keyword>
<protein>
    <recommendedName>
        <fullName evidence="14">Peptidase M50 domain-containing protein</fullName>
    </recommendedName>
</protein>
<dbReference type="Proteomes" id="UP000051373">
    <property type="component" value="Unassembled WGS sequence"/>
</dbReference>
<reference evidence="15 16" key="1">
    <citation type="journal article" date="2015" name="Microbiome">
        <title>Genomic resolution of linkages in carbon, nitrogen, and sulfur cycling among widespread estuary sediment bacteria.</title>
        <authorList>
            <person name="Baker B.J."/>
            <person name="Lazar C.S."/>
            <person name="Teske A.P."/>
            <person name="Dick G.J."/>
        </authorList>
    </citation>
    <scope>NUCLEOTIDE SEQUENCE [LARGE SCALE GENOMIC DNA]</scope>
    <source>
        <strain evidence="15">SM23_42</strain>
    </source>
</reference>
<evidence type="ECO:0000256" key="1">
    <source>
        <dbReference type="ARBA" id="ARBA00001947"/>
    </source>
</evidence>
<feature type="transmembrane region" description="Helical" evidence="13">
    <location>
        <begin position="163"/>
        <end position="181"/>
    </location>
</feature>
<comment type="similarity">
    <text evidence="3">Belongs to the peptidase M50B family.</text>
</comment>
<dbReference type="InterPro" id="IPR008915">
    <property type="entry name" value="Peptidase_M50"/>
</dbReference>
<evidence type="ECO:0000256" key="9">
    <source>
        <dbReference type="ARBA" id="ARBA00022833"/>
    </source>
</evidence>
<comment type="cofactor">
    <cofactor evidence="1">
        <name>Zn(2+)</name>
        <dbReference type="ChEBI" id="CHEBI:29105"/>
    </cofactor>
</comment>
<dbReference type="CDD" id="cd06158">
    <property type="entry name" value="S2P-M50_like_1"/>
    <property type="match status" value="1"/>
</dbReference>
<dbReference type="AlphaFoldDB" id="A0A0S8FW56"/>
<evidence type="ECO:0000256" key="4">
    <source>
        <dbReference type="ARBA" id="ARBA00022475"/>
    </source>
</evidence>
<dbReference type="GO" id="GO:0006508">
    <property type="term" value="P:proteolysis"/>
    <property type="evidence" value="ECO:0007669"/>
    <property type="project" value="UniProtKB-KW"/>
</dbReference>
<dbReference type="PANTHER" id="PTHR35864">
    <property type="entry name" value="ZINC METALLOPROTEASE MJ0611-RELATED"/>
    <property type="match status" value="1"/>
</dbReference>
<evidence type="ECO:0000256" key="8">
    <source>
        <dbReference type="ARBA" id="ARBA00022801"/>
    </source>
</evidence>
<evidence type="ECO:0000256" key="11">
    <source>
        <dbReference type="ARBA" id="ARBA00023049"/>
    </source>
</evidence>
<organism evidence="15 16">
    <name type="scientific">candidate division WOR_3 bacterium SM23_42</name>
    <dbReference type="NCBI Taxonomy" id="1703779"/>
    <lineage>
        <taxon>Bacteria</taxon>
        <taxon>Bacteria division WOR-3</taxon>
    </lineage>
</organism>
<dbReference type="Pfam" id="PF02163">
    <property type="entry name" value="Peptidase_M50"/>
    <property type="match status" value="1"/>
</dbReference>
<evidence type="ECO:0000256" key="7">
    <source>
        <dbReference type="ARBA" id="ARBA00022723"/>
    </source>
</evidence>
<dbReference type="EMBL" id="LJUJ01000007">
    <property type="protein sequence ID" value="KPK63948.1"/>
    <property type="molecule type" value="Genomic_DNA"/>
</dbReference>
<keyword evidence="7" id="KW-0479">Metal-binding</keyword>
<accession>A0A0S8FW56</accession>
<evidence type="ECO:0000256" key="5">
    <source>
        <dbReference type="ARBA" id="ARBA00022670"/>
    </source>
</evidence>
<evidence type="ECO:0000256" key="12">
    <source>
        <dbReference type="ARBA" id="ARBA00023136"/>
    </source>
</evidence>
<sequence>MSSILGYVISLPAILLVITVHEYFHGYVAYRLGDPTAKFAGRLTFNPIKHIDPFGFLAFLLFRFGWAKPVPVNPYNFRDVKKGMLYTSIAGPLSNLVFAIPLGLILRFFPDLLNNNLLLPIGGIIGFGMFYSLILSAFNLIPIPPLDGSKALFSILPPRYAHIEYWLERYGFMLLIGLIFFDRITGVPILWGWIGPFVSFFGQLFAGTPAFWTFIHNFLA</sequence>
<keyword evidence="4" id="KW-1003">Cell membrane</keyword>
<evidence type="ECO:0000256" key="3">
    <source>
        <dbReference type="ARBA" id="ARBA00007931"/>
    </source>
</evidence>
<dbReference type="GO" id="GO:0008237">
    <property type="term" value="F:metallopeptidase activity"/>
    <property type="evidence" value="ECO:0007669"/>
    <property type="project" value="UniProtKB-KW"/>
</dbReference>
<keyword evidence="6 13" id="KW-0812">Transmembrane</keyword>
<evidence type="ECO:0000256" key="10">
    <source>
        <dbReference type="ARBA" id="ARBA00022989"/>
    </source>
</evidence>
<feature type="transmembrane region" description="Helical" evidence="13">
    <location>
        <begin position="118"/>
        <end position="143"/>
    </location>
</feature>
<evidence type="ECO:0000313" key="15">
    <source>
        <dbReference type="EMBL" id="KPK63948.1"/>
    </source>
</evidence>
<comment type="caution">
    <text evidence="15">The sequence shown here is derived from an EMBL/GenBank/DDBJ whole genome shotgun (WGS) entry which is preliminary data.</text>
</comment>
<proteinExistence type="inferred from homology"/>
<evidence type="ECO:0000256" key="2">
    <source>
        <dbReference type="ARBA" id="ARBA00004651"/>
    </source>
</evidence>
<dbReference type="STRING" id="1703779.AMJ83_04555"/>
<evidence type="ECO:0000256" key="13">
    <source>
        <dbReference type="SAM" id="Phobius"/>
    </source>
</evidence>
<feature type="transmembrane region" description="Helical" evidence="13">
    <location>
        <begin position="6"/>
        <end position="30"/>
    </location>
</feature>
<dbReference type="InterPro" id="IPR052348">
    <property type="entry name" value="Metallopeptidase_M50B"/>
</dbReference>
<dbReference type="GO" id="GO:0005886">
    <property type="term" value="C:plasma membrane"/>
    <property type="evidence" value="ECO:0007669"/>
    <property type="project" value="UniProtKB-SubCell"/>
</dbReference>
<keyword evidence="5" id="KW-0645">Protease</keyword>
<dbReference type="GO" id="GO:0046872">
    <property type="term" value="F:metal ion binding"/>
    <property type="evidence" value="ECO:0007669"/>
    <property type="project" value="UniProtKB-KW"/>
</dbReference>
<evidence type="ECO:0000259" key="14">
    <source>
        <dbReference type="Pfam" id="PF02163"/>
    </source>
</evidence>
<feature type="transmembrane region" description="Helical" evidence="13">
    <location>
        <begin position="50"/>
        <end position="66"/>
    </location>
</feature>
<dbReference type="PANTHER" id="PTHR35864:SF1">
    <property type="entry name" value="ZINC METALLOPROTEASE YWHC-RELATED"/>
    <property type="match status" value="1"/>
</dbReference>
<keyword evidence="9" id="KW-0862">Zinc</keyword>
<keyword evidence="12 13" id="KW-0472">Membrane</keyword>
<dbReference type="PATRIC" id="fig|1703779.3.peg.1003"/>
<evidence type="ECO:0000313" key="16">
    <source>
        <dbReference type="Proteomes" id="UP000051373"/>
    </source>
</evidence>
<comment type="subcellular location">
    <subcellularLocation>
        <location evidence="2">Cell membrane</location>
        <topology evidence="2">Multi-pass membrane protein</topology>
    </subcellularLocation>
</comment>
<feature type="transmembrane region" description="Helical" evidence="13">
    <location>
        <begin position="193"/>
        <end position="215"/>
    </location>
</feature>